<dbReference type="RefSeq" id="WP_230002181.1">
    <property type="nucleotide sequence ID" value="NZ_CP087134.1"/>
</dbReference>
<protein>
    <recommendedName>
        <fullName evidence="5">Entry exclusion lipoprotein TrbK</fullName>
    </recommendedName>
</protein>
<evidence type="ECO:0000313" key="4">
    <source>
        <dbReference type="Proteomes" id="UP001273350"/>
    </source>
</evidence>
<reference evidence="3 4" key="1">
    <citation type="submission" date="2023-11" db="EMBL/GenBank/DDBJ databases">
        <title>Unpublished Manusciprt.</title>
        <authorList>
            <person name="Saticioglu I.B."/>
            <person name="Ay H."/>
            <person name="Ajmi N."/>
            <person name="Altun S."/>
            <person name="Duman M."/>
        </authorList>
    </citation>
    <scope>NUCLEOTIDE SEQUENCE [LARGE SCALE GENOMIC DNA]</scope>
    <source>
        <strain evidence="3 4">Fl-318</strain>
    </source>
</reference>
<keyword evidence="2" id="KW-0732">Signal</keyword>
<evidence type="ECO:0000256" key="2">
    <source>
        <dbReference type="SAM" id="SignalP"/>
    </source>
</evidence>
<feature type="chain" id="PRO_5045292660" description="Entry exclusion lipoprotein TrbK" evidence="2">
    <location>
        <begin position="19"/>
        <end position="74"/>
    </location>
</feature>
<dbReference type="PROSITE" id="PS51257">
    <property type="entry name" value="PROKAR_LIPOPROTEIN"/>
    <property type="match status" value="1"/>
</dbReference>
<feature type="signal peptide" evidence="2">
    <location>
        <begin position="1"/>
        <end position="18"/>
    </location>
</feature>
<dbReference type="EMBL" id="JAWXVI010000011">
    <property type="protein sequence ID" value="MDX6191652.1"/>
    <property type="molecule type" value="Genomic_DNA"/>
</dbReference>
<dbReference type="Proteomes" id="UP001273350">
    <property type="component" value="Unassembled WGS sequence"/>
</dbReference>
<evidence type="ECO:0000313" key="3">
    <source>
        <dbReference type="EMBL" id="MDX6191652.1"/>
    </source>
</evidence>
<keyword evidence="4" id="KW-1185">Reference proteome</keyword>
<feature type="compositionally biased region" description="Basic and acidic residues" evidence="1">
    <location>
        <begin position="44"/>
        <end position="64"/>
    </location>
</feature>
<gene>
    <name evidence="3" type="ORF">SGQ83_20020</name>
</gene>
<accession>A0ABU4RGE9</accession>
<organism evidence="3 4">
    <name type="scientific">Flavobacterium cupriresistens</name>
    <dbReference type="NCBI Taxonomy" id="2893885"/>
    <lineage>
        <taxon>Bacteria</taxon>
        <taxon>Pseudomonadati</taxon>
        <taxon>Bacteroidota</taxon>
        <taxon>Flavobacteriia</taxon>
        <taxon>Flavobacteriales</taxon>
        <taxon>Flavobacteriaceae</taxon>
        <taxon>Flavobacterium</taxon>
    </lineage>
</organism>
<proteinExistence type="predicted"/>
<feature type="region of interest" description="Disordered" evidence="1">
    <location>
        <begin position="44"/>
        <end position="74"/>
    </location>
</feature>
<evidence type="ECO:0000256" key="1">
    <source>
        <dbReference type="SAM" id="MobiDB-lite"/>
    </source>
</evidence>
<sequence length="74" mass="8326">MRIKFYLLGLVFASLSMASCSNDDLENEQVKNLKTQKDAFARELDSSSIKREIAPTNCDGEHYGDPSNPKPPRH</sequence>
<name>A0ABU4RGE9_9FLAO</name>
<comment type="caution">
    <text evidence="3">The sequence shown here is derived from an EMBL/GenBank/DDBJ whole genome shotgun (WGS) entry which is preliminary data.</text>
</comment>
<evidence type="ECO:0008006" key="5">
    <source>
        <dbReference type="Google" id="ProtNLM"/>
    </source>
</evidence>